<keyword evidence="2" id="KW-1185">Reference proteome</keyword>
<accession>A0A172TUZ9</accession>
<reference evidence="1 2" key="2">
    <citation type="journal article" date="2016" name="Int. J. Syst. Evol. Microbiol.">
        <title>Flavisolibacter tropicus sp. nov., isolated from tropical soil.</title>
        <authorList>
            <person name="Lee J.J."/>
            <person name="Kang M.S."/>
            <person name="Kim G.S."/>
            <person name="Lee C.S."/>
            <person name="Lim S."/>
            <person name="Lee J."/>
            <person name="Roh S.H."/>
            <person name="Kang H."/>
            <person name="Ha J.M."/>
            <person name="Bae S."/>
            <person name="Jung H.Y."/>
            <person name="Kim M.K."/>
        </authorList>
    </citation>
    <scope>NUCLEOTIDE SEQUENCE [LARGE SCALE GENOMIC DNA]</scope>
    <source>
        <strain evidence="1 2">LCS9</strain>
    </source>
</reference>
<dbReference type="RefSeq" id="WP_066404128.1">
    <property type="nucleotide sequence ID" value="NZ_CP011390.1"/>
</dbReference>
<sequence>MFFNQSDLDNEIRELHLKLDEKRKAFDEGMKSNMSFEDLRVLYAEIKALAKRQDLLFEESNLQKGWED</sequence>
<dbReference type="AlphaFoldDB" id="A0A172TUZ9"/>
<gene>
    <name evidence="1" type="ORF">SY85_10075</name>
</gene>
<protein>
    <recommendedName>
        <fullName evidence="3">ABC transporter Uup C-terminal domain-containing protein</fullName>
    </recommendedName>
</protein>
<dbReference type="STRING" id="1492898.SY85_10075"/>
<dbReference type="EMBL" id="CP011390">
    <property type="protein sequence ID" value="ANE50798.1"/>
    <property type="molecule type" value="Genomic_DNA"/>
</dbReference>
<evidence type="ECO:0000313" key="1">
    <source>
        <dbReference type="EMBL" id="ANE50798.1"/>
    </source>
</evidence>
<proteinExistence type="predicted"/>
<dbReference type="Proteomes" id="UP000077177">
    <property type="component" value="Chromosome"/>
</dbReference>
<dbReference type="KEGG" id="fla:SY85_10075"/>
<evidence type="ECO:0000313" key="2">
    <source>
        <dbReference type="Proteomes" id="UP000077177"/>
    </source>
</evidence>
<organism evidence="1 2">
    <name type="scientific">Flavisolibacter tropicus</name>
    <dbReference type="NCBI Taxonomy" id="1492898"/>
    <lineage>
        <taxon>Bacteria</taxon>
        <taxon>Pseudomonadati</taxon>
        <taxon>Bacteroidota</taxon>
        <taxon>Chitinophagia</taxon>
        <taxon>Chitinophagales</taxon>
        <taxon>Chitinophagaceae</taxon>
        <taxon>Flavisolibacter</taxon>
    </lineage>
</organism>
<evidence type="ECO:0008006" key="3">
    <source>
        <dbReference type="Google" id="ProtNLM"/>
    </source>
</evidence>
<name>A0A172TUZ9_9BACT</name>
<reference evidence="2" key="1">
    <citation type="submission" date="2015-01" db="EMBL/GenBank/DDBJ databases">
        <title>Flavisolibacter sp./LCS9/ whole genome sequencing.</title>
        <authorList>
            <person name="Kim M.K."/>
            <person name="Srinivasan S."/>
            <person name="Lee J.-J."/>
        </authorList>
    </citation>
    <scope>NUCLEOTIDE SEQUENCE [LARGE SCALE GENOMIC DNA]</scope>
    <source>
        <strain evidence="2">LCS9</strain>
    </source>
</reference>